<dbReference type="InterPro" id="IPR029058">
    <property type="entry name" value="AB_hydrolase_fold"/>
</dbReference>
<feature type="domain" description="AB hydrolase-1" evidence="3">
    <location>
        <begin position="64"/>
        <end position="211"/>
    </location>
</feature>
<dbReference type="InterPro" id="IPR002410">
    <property type="entry name" value="Peptidase_S33"/>
</dbReference>
<proteinExistence type="inferred from homology"/>
<dbReference type="SUPFAM" id="SSF53474">
    <property type="entry name" value="alpha/beta-Hydrolases"/>
    <property type="match status" value="1"/>
</dbReference>
<gene>
    <name evidence="4" type="ORF">CSQ87_06775</name>
</gene>
<name>A0A2M9HDP8_9BIFI</name>
<reference evidence="4 5" key="1">
    <citation type="submission" date="2017-10" db="EMBL/GenBank/DDBJ databases">
        <title>Draft genome sequences of strains TRE 1, TRE 9, TRE H and TRI 7, isolated from tamarins, belonging to four potential novel Bifidobacterium species.</title>
        <authorList>
            <person name="Mattarelli P."/>
            <person name="Modesto M."/>
            <person name="Puglisi E."/>
            <person name="Morelli L."/>
            <person name="Spezio C."/>
            <person name="Bonetti A."/>
            <person name="Sandri C."/>
        </authorList>
    </citation>
    <scope>NUCLEOTIDE SEQUENCE [LARGE SCALE GENOMIC DNA]</scope>
    <source>
        <strain evidence="5">TRI7</strain>
    </source>
</reference>
<sequence>MSVLASNYVPGLYVEDHAIRVPLDWRGADPADVLERGLPGGEDETISVFYRVVTAPEHAHDDLPLLVFLQGGPGGQCPRPVSPTDDGWIAEAISHFRVILPDQRGTGRSSRIDAQTIARFGSDARAAADYLKRFLADSIVRDFEYLRLKEFGGRRWVSLGQSYGGFLTLTYLSLFPRGLAASFTTGGIPHVPADAAEVYAHTFPRMAAKTKRYYERYPQDVARVAAIADRLAAGDVRLPNGDPFSVRRLQMLGSDFGMKPSFERLHWLVDQAFTGGDGTVAAECAGDGSETADVAGVAGGAVHTGDGAASPVTLSTGFAMNVLARTASYERPLYWPLQEFIYADGEMDRPIDWSAQHELERHPEFSTDARPLMFTGEAAFPWMFEEDSSLRPFRPAVELMMQDTRFGRIYDEAQLARNEVPLQAAVYYDDMYVDSGMQLDTLSRIGRSHAWVTNEFEHDGVHGSTVFGRLYREALERGDLEDVLAGR</sequence>
<dbReference type="Gene3D" id="3.40.50.1820">
    <property type="entry name" value="alpha/beta hydrolase"/>
    <property type="match status" value="1"/>
</dbReference>
<keyword evidence="2" id="KW-0378">Hydrolase</keyword>
<dbReference type="InterPro" id="IPR051601">
    <property type="entry name" value="Serine_prot/Carboxylest_S33"/>
</dbReference>
<dbReference type="Pfam" id="PF00561">
    <property type="entry name" value="Abhydrolase_1"/>
    <property type="match status" value="1"/>
</dbReference>
<dbReference type="GO" id="GO:0006508">
    <property type="term" value="P:proteolysis"/>
    <property type="evidence" value="ECO:0007669"/>
    <property type="project" value="InterPro"/>
</dbReference>
<evidence type="ECO:0000313" key="5">
    <source>
        <dbReference type="Proteomes" id="UP000231451"/>
    </source>
</evidence>
<keyword evidence="5" id="KW-1185">Reference proteome</keyword>
<evidence type="ECO:0000256" key="2">
    <source>
        <dbReference type="ARBA" id="ARBA00022801"/>
    </source>
</evidence>
<dbReference type="PANTHER" id="PTHR43248:SF2">
    <property type="entry name" value="PROLYL AMINOPEPTIDASE"/>
    <property type="match status" value="1"/>
</dbReference>
<dbReference type="PRINTS" id="PR00793">
    <property type="entry name" value="PROAMNOPTASE"/>
</dbReference>
<evidence type="ECO:0000259" key="3">
    <source>
        <dbReference type="Pfam" id="PF00561"/>
    </source>
</evidence>
<dbReference type="RefSeq" id="WP_100513131.1">
    <property type="nucleotide sequence ID" value="NZ_PEBK01000006.1"/>
</dbReference>
<protein>
    <submittedName>
        <fullName evidence="4">Proline iminopeptidase</fullName>
    </submittedName>
</protein>
<evidence type="ECO:0000313" key="4">
    <source>
        <dbReference type="EMBL" id="PJM74932.1"/>
    </source>
</evidence>
<dbReference type="Proteomes" id="UP000231451">
    <property type="component" value="Unassembled WGS sequence"/>
</dbReference>
<comment type="similarity">
    <text evidence="1">Belongs to the peptidase S33 family.</text>
</comment>
<evidence type="ECO:0000256" key="1">
    <source>
        <dbReference type="ARBA" id="ARBA00010088"/>
    </source>
</evidence>
<accession>A0A2M9HDP8</accession>
<dbReference type="OrthoDB" id="9796770at2"/>
<dbReference type="EMBL" id="PEBK01000006">
    <property type="protein sequence ID" value="PJM74932.1"/>
    <property type="molecule type" value="Genomic_DNA"/>
</dbReference>
<dbReference type="GO" id="GO:0004177">
    <property type="term" value="F:aminopeptidase activity"/>
    <property type="evidence" value="ECO:0007669"/>
    <property type="project" value="UniProtKB-EC"/>
</dbReference>
<comment type="caution">
    <text evidence="4">The sequence shown here is derived from an EMBL/GenBank/DDBJ whole genome shotgun (WGS) entry which is preliminary data.</text>
</comment>
<organism evidence="4 5">
    <name type="scientific">Bifidobacterium simiarum</name>
    <dbReference type="NCBI Taxonomy" id="2045441"/>
    <lineage>
        <taxon>Bacteria</taxon>
        <taxon>Bacillati</taxon>
        <taxon>Actinomycetota</taxon>
        <taxon>Actinomycetes</taxon>
        <taxon>Bifidobacteriales</taxon>
        <taxon>Bifidobacteriaceae</taxon>
        <taxon>Bifidobacterium</taxon>
    </lineage>
</organism>
<dbReference type="AlphaFoldDB" id="A0A2M9HDP8"/>
<dbReference type="PANTHER" id="PTHR43248">
    <property type="entry name" value="2-SUCCINYL-6-HYDROXY-2,4-CYCLOHEXADIENE-1-CARBOXYLATE SYNTHASE"/>
    <property type="match status" value="1"/>
</dbReference>
<dbReference type="InterPro" id="IPR000073">
    <property type="entry name" value="AB_hydrolase_1"/>
</dbReference>